<feature type="region of interest" description="Disordered" evidence="1">
    <location>
        <begin position="74"/>
        <end position="108"/>
    </location>
</feature>
<organism evidence="2">
    <name type="scientific">mine drainage metagenome</name>
    <dbReference type="NCBI Taxonomy" id="410659"/>
    <lineage>
        <taxon>unclassified sequences</taxon>
        <taxon>metagenomes</taxon>
        <taxon>ecological metagenomes</taxon>
    </lineage>
</organism>
<feature type="compositionally biased region" description="Basic and acidic residues" evidence="1">
    <location>
        <begin position="74"/>
        <end position="86"/>
    </location>
</feature>
<comment type="caution">
    <text evidence="2">The sequence shown here is derived from an EMBL/GenBank/DDBJ whole genome shotgun (WGS) entry which is preliminary data.</text>
</comment>
<dbReference type="EMBL" id="MLJW01000383">
    <property type="protein sequence ID" value="OIQ88185.1"/>
    <property type="molecule type" value="Genomic_DNA"/>
</dbReference>
<evidence type="ECO:0000256" key="1">
    <source>
        <dbReference type="SAM" id="MobiDB-lite"/>
    </source>
</evidence>
<proteinExistence type="predicted"/>
<reference evidence="2" key="1">
    <citation type="submission" date="2016-10" db="EMBL/GenBank/DDBJ databases">
        <title>Sequence of Gallionella enrichment culture.</title>
        <authorList>
            <person name="Poehlein A."/>
            <person name="Muehling M."/>
            <person name="Daniel R."/>
        </authorList>
    </citation>
    <scope>NUCLEOTIDE SEQUENCE</scope>
</reference>
<sequence length="225" mass="24349">MVATGAGGRVPDEVLQRGVHSGGLQAAHISRADRPDQVRVLPDALVDPPPARVADDVEDRGEALMDAELAHRRADQRSHLRHELRVEAAAPRQRGRERGGLPRRETGQALLVDQGRDAQPGLGAEPALLAPQPGRTLDGVDRPGAVHAREVPDPVRGGVLQGNRRRHLALHGRDHLTALVDPEPDELGELLVERHERVQGAHALGHLGQLGYSRNDGHETCLLRT</sequence>
<evidence type="ECO:0000313" key="2">
    <source>
        <dbReference type="EMBL" id="OIQ88185.1"/>
    </source>
</evidence>
<feature type="compositionally biased region" description="Basic and acidic residues" evidence="1">
    <location>
        <begin position="94"/>
        <end position="106"/>
    </location>
</feature>
<protein>
    <submittedName>
        <fullName evidence="2">Uncharacterized protein</fullName>
    </submittedName>
</protein>
<accession>A0A1J5QWV4</accession>
<gene>
    <name evidence="2" type="ORF">GALL_299180</name>
</gene>
<dbReference type="AlphaFoldDB" id="A0A1J5QWV4"/>
<name>A0A1J5QWV4_9ZZZZ</name>